<dbReference type="EMBL" id="SEWG01000001">
    <property type="protein sequence ID" value="RYU92425.1"/>
    <property type="molecule type" value="Genomic_DNA"/>
</dbReference>
<evidence type="ECO:0000313" key="3">
    <source>
        <dbReference type="Proteomes" id="UP000293331"/>
    </source>
</evidence>
<name>A0A4Q5LSF6_9SPHI</name>
<dbReference type="RefSeq" id="WP_129875152.1">
    <property type="nucleotide sequence ID" value="NZ_SEWG01000001.1"/>
</dbReference>
<dbReference type="OrthoDB" id="9771846at2"/>
<protein>
    <submittedName>
        <fullName evidence="2">Glycosyltransferase family 2 protein</fullName>
    </submittedName>
</protein>
<organism evidence="2 3">
    <name type="scientific">Mucilaginibacter terrigena</name>
    <dbReference type="NCBI Taxonomy" id="2492395"/>
    <lineage>
        <taxon>Bacteria</taxon>
        <taxon>Pseudomonadati</taxon>
        <taxon>Bacteroidota</taxon>
        <taxon>Sphingobacteriia</taxon>
        <taxon>Sphingobacteriales</taxon>
        <taxon>Sphingobacteriaceae</taxon>
        <taxon>Mucilaginibacter</taxon>
    </lineage>
</organism>
<gene>
    <name evidence="2" type="ORF">EWM62_03045</name>
</gene>
<keyword evidence="3" id="KW-1185">Reference proteome</keyword>
<reference evidence="2 3" key="1">
    <citation type="submission" date="2019-02" db="EMBL/GenBank/DDBJ databases">
        <title>Bacterial novel species Mucilaginibacter sp. 17JY9-4 isolated from soil.</title>
        <authorList>
            <person name="Jung H.-Y."/>
        </authorList>
    </citation>
    <scope>NUCLEOTIDE SEQUENCE [LARGE SCALE GENOMIC DNA]</scope>
    <source>
        <strain evidence="2 3">17JY9-4</strain>
    </source>
</reference>
<dbReference type="Gene3D" id="3.90.550.10">
    <property type="entry name" value="Spore Coat Polysaccharide Biosynthesis Protein SpsA, Chain A"/>
    <property type="match status" value="1"/>
</dbReference>
<dbReference type="SUPFAM" id="SSF53448">
    <property type="entry name" value="Nucleotide-diphospho-sugar transferases"/>
    <property type="match status" value="1"/>
</dbReference>
<dbReference type="Proteomes" id="UP000293331">
    <property type="component" value="Unassembled WGS sequence"/>
</dbReference>
<dbReference type="PANTHER" id="PTHR43179:SF7">
    <property type="entry name" value="RHAMNOSYLTRANSFERASE WBBL"/>
    <property type="match status" value="1"/>
</dbReference>
<evidence type="ECO:0000259" key="1">
    <source>
        <dbReference type="Pfam" id="PF00535"/>
    </source>
</evidence>
<sequence length="279" mass="31922">MKLSVIVVNYNMCSLLRQALFTLNRACRDIDYELIVVDDASTDKSVQMLNSEFPDAKLLVNKHPRGIAKARNQGIEQAGGEYVLLVNADTISGKKTVEHVVAFMDAHKDAGGVGVRMLSPRGNFLSESRTGFSRVWGGLLKLTGLAKYFPKSRLYKTDDIWVEDEEFATTEVDVINGAFMLLRRSVVNQIEAFDERFVMFGHDIDLSFRIRLAGYKNYYFPKTYILNFNSLSRTKFSWTYIRHFYGAMIIFAAKYLLHMPEIKIPGIPQIFAPKYEIER</sequence>
<comment type="caution">
    <text evidence="2">The sequence shown here is derived from an EMBL/GenBank/DDBJ whole genome shotgun (WGS) entry which is preliminary data.</text>
</comment>
<dbReference type="CDD" id="cd04186">
    <property type="entry name" value="GT_2_like_c"/>
    <property type="match status" value="1"/>
</dbReference>
<feature type="domain" description="Glycosyltransferase 2-like" evidence="1">
    <location>
        <begin position="4"/>
        <end position="143"/>
    </location>
</feature>
<dbReference type="InterPro" id="IPR029044">
    <property type="entry name" value="Nucleotide-diphossugar_trans"/>
</dbReference>
<dbReference type="GO" id="GO:0016740">
    <property type="term" value="F:transferase activity"/>
    <property type="evidence" value="ECO:0007669"/>
    <property type="project" value="UniProtKB-KW"/>
</dbReference>
<accession>A0A4Q5LSF6</accession>
<keyword evidence="2" id="KW-0808">Transferase</keyword>
<dbReference type="InterPro" id="IPR001173">
    <property type="entry name" value="Glyco_trans_2-like"/>
</dbReference>
<evidence type="ECO:0000313" key="2">
    <source>
        <dbReference type="EMBL" id="RYU92425.1"/>
    </source>
</evidence>
<dbReference type="PANTHER" id="PTHR43179">
    <property type="entry name" value="RHAMNOSYLTRANSFERASE WBBL"/>
    <property type="match status" value="1"/>
</dbReference>
<proteinExistence type="predicted"/>
<dbReference type="AlphaFoldDB" id="A0A4Q5LSF6"/>
<dbReference type="Pfam" id="PF00535">
    <property type="entry name" value="Glycos_transf_2"/>
    <property type="match status" value="1"/>
</dbReference>